<keyword evidence="3 6" id="KW-0808">Transferase</keyword>
<evidence type="ECO:0000313" key="7">
    <source>
        <dbReference type="Proteomes" id="UP000724148"/>
    </source>
</evidence>
<proteinExistence type="predicted"/>
<feature type="domain" description="Thymidylate synthase/dCMP hydroxymethylase" evidence="5">
    <location>
        <begin position="2"/>
        <end position="183"/>
    </location>
</feature>
<protein>
    <recommendedName>
        <fullName evidence="1 4">Thymidylate synthase</fullName>
        <ecNumber evidence="1 4">2.1.1.45</ecNumber>
    </recommendedName>
</protein>
<dbReference type="GO" id="GO:0004799">
    <property type="term" value="F:thymidylate synthase activity"/>
    <property type="evidence" value="ECO:0007669"/>
    <property type="project" value="UniProtKB-UniRule"/>
</dbReference>
<dbReference type="InterPro" id="IPR023451">
    <property type="entry name" value="Thymidate_synth/dCMP_Mease_dom"/>
</dbReference>
<dbReference type="AlphaFoldDB" id="A0A931SE39"/>
<accession>A0A931SE39</accession>
<dbReference type="InterPro" id="IPR045097">
    <property type="entry name" value="Thymidate_synth/dCMP_Mease"/>
</dbReference>
<dbReference type="GO" id="GO:0006231">
    <property type="term" value="P:dTMP biosynthetic process"/>
    <property type="evidence" value="ECO:0007669"/>
    <property type="project" value="InterPro"/>
</dbReference>
<keyword evidence="2 6" id="KW-0489">Methyltransferase</keyword>
<evidence type="ECO:0000256" key="4">
    <source>
        <dbReference type="NCBIfam" id="TIGR03284"/>
    </source>
</evidence>
<sequence>TGDIGPGSYGAAFHDFPTADGGTFNQVQHLVEQIAEMPELRTHILTPFIPQYLGRGKGKQQKVTVVPCHGLVHVMVNPREKTLSLHHFQRSADAPVGLVFNLIQYAALTLMLAQVTGYNAKELVFTTSDTHIYIGGENDQTKDVEEMLATAPQRFPTVTLDPKVSNIFDFRAEHFNVTEYKPQLRRRRIKTPV</sequence>
<dbReference type="SUPFAM" id="SSF55831">
    <property type="entry name" value="Thymidylate synthase/dCMP hydroxymethylase"/>
    <property type="match status" value="1"/>
</dbReference>
<name>A0A931SE39_9BACT</name>
<feature type="non-terminal residue" evidence="6">
    <location>
        <position position="1"/>
    </location>
</feature>
<reference evidence="6" key="1">
    <citation type="submission" date="2020-07" db="EMBL/GenBank/DDBJ databases">
        <title>Huge and variable diversity of episymbiotic CPR bacteria and DPANN archaea in groundwater ecosystems.</title>
        <authorList>
            <person name="He C.Y."/>
            <person name="Keren R."/>
            <person name="Whittaker M."/>
            <person name="Farag I.F."/>
            <person name="Doudna J."/>
            <person name="Cate J.H.D."/>
            <person name="Banfield J.F."/>
        </authorList>
    </citation>
    <scope>NUCLEOTIDE SEQUENCE</scope>
    <source>
        <strain evidence="6">NC_groundwater_193_Ag_S-0.1um_51_7</strain>
    </source>
</reference>
<dbReference type="GO" id="GO:0005829">
    <property type="term" value="C:cytosol"/>
    <property type="evidence" value="ECO:0007669"/>
    <property type="project" value="TreeGrafter"/>
</dbReference>
<evidence type="ECO:0000259" key="5">
    <source>
        <dbReference type="Pfam" id="PF00303"/>
    </source>
</evidence>
<gene>
    <name evidence="6" type="primary">thyA</name>
    <name evidence="6" type="ORF">HYT40_04110</name>
</gene>
<dbReference type="Pfam" id="PF00303">
    <property type="entry name" value="Thymidylat_synt"/>
    <property type="match status" value="1"/>
</dbReference>
<dbReference type="GO" id="GO:0032259">
    <property type="term" value="P:methylation"/>
    <property type="evidence" value="ECO:0007669"/>
    <property type="project" value="UniProtKB-KW"/>
</dbReference>
<dbReference type="NCBIfam" id="TIGR03284">
    <property type="entry name" value="thym_sym"/>
    <property type="match status" value="1"/>
</dbReference>
<dbReference type="EMBL" id="JACOZA010000104">
    <property type="protein sequence ID" value="MBI2097295.1"/>
    <property type="molecule type" value="Genomic_DNA"/>
</dbReference>
<evidence type="ECO:0000256" key="2">
    <source>
        <dbReference type="ARBA" id="ARBA00022603"/>
    </source>
</evidence>
<evidence type="ECO:0000313" key="6">
    <source>
        <dbReference type="EMBL" id="MBI2097295.1"/>
    </source>
</evidence>
<dbReference type="PRINTS" id="PR00108">
    <property type="entry name" value="THYMDSNTHASE"/>
</dbReference>
<dbReference type="InterPro" id="IPR000398">
    <property type="entry name" value="Thymidylate_synthase"/>
</dbReference>
<evidence type="ECO:0000256" key="3">
    <source>
        <dbReference type="ARBA" id="ARBA00022679"/>
    </source>
</evidence>
<dbReference type="Proteomes" id="UP000724148">
    <property type="component" value="Unassembled WGS sequence"/>
</dbReference>
<evidence type="ECO:0000256" key="1">
    <source>
        <dbReference type="ARBA" id="ARBA00011947"/>
    </source>
</evidence>
<dbReference type="PANTHER" id="PTHR11548">
    <property type="entry name" value="THYMIDYLATE SYNTHASE 1"/>
    <property type="match status" value="1"/>
</dbReference>
<organism evidence="6 7">
    <name type="scientific">Candidatus Sungiibacteriota bacterium</name>
    <dbReference type="NCBI Taxonomy" id="2750080"/>
    <lineage>
        <taxon>Bacteria</taxon>
        <taxon>Candidatus Sungiibacteriota</taxon>
    </lineage>
</organism>
<dbReference type="EC" id="2.1.1.45" evidence="1 4"/>
<dbReference type="InterPro" id="IPR036926">
    <property type="entry name" value="Thymidate_synth/dCMP_Mease_sf"/>
</dbReference>
<comment type="caution">
    <text evidence="6">The sequence shown here is derived from an EMBL/GenBank/DDBJ whole genome shotgun (WGS) entry which is preliminary data.</text>
</comment>
<dbReference type="PANTHER" id="PTHR11548:SF1">
    <property type="entry name" value="THYMIDYLATE SYNTHASE 1"/>
    <property type="match status" value="1"/>
</dbReference>
<dbReference type="Gene3D" id="3.30.572.10">
    <property type="entry name" value="Thymidylate synthase/dCMP hydroxymethylase domain"/>
    <property type="match status" value="1"/>
</dbReference>